<accession>A0A453Q5D4</accession>
<feature type="compositionally biased region" description="Basic and acidic residues" evidence="1">
    <location>
        <begin position="93"/>
        <end position="109"/>
    </location>
</feature>
<dbReference type="AlphaFoldDB" id="A0A453Q5D4"/>
<feature type="region of interest" description="Disordered" evidence="1">
    <location>
        <begin position="1"/>
        <end position="31"/>
    </location>
</feature>
<dbReference type="Proteomes" id="UP000015105">
    <property type="component" value="Chromosome 6D"/>
</dbReference>
<reference evidence="2" key="4">
    <citation type="submission" date="2019-03" db="UniProtKB">
        <authorList>
            <consortium name="EnsemblPlants"/>
        </authorList>
    </citation>
    <scope>IDENTIFICATION</scope>
</reference>
<reference evidence="3" key="1">
    <citation type="journal article" date="2014" name="Science">
        <title>Ancient hybridizations among the ancestral genomes of bread wheat.</title>
        <authorList>
            <consortium name="International Wheat Genome Sequencing Consortium,"/>
            <person name="Marcussen T."/>
            <person name="Sandve S.R."/>
            <person name="Heier L."/>
            <person name="Spannagl M."/>
            <person name="Pfeifer M."/>
            <person name="Jakobsen K.S."/>
            <person name="Wulff B.B."/>
            <person name="Steuernagel B."/>
            <person name="Mayer K.F."/>
            <person name="Olsen O.A."/>
        </authorList>
    </citation>
    <scope>NUCLEOTIDE SEQUENCE [LARGE SCALE GENOMIC DNA]</scope>
    <source>
        <strain evidence="3">cv. AL8/78</strain>
    </source>
</reference>
<dbReference type="Gramene" id="AET6Gv20982600.3">
    <property type="protein sequence ID" value="AET6Gv20982600.3"/>
    <property type="gene ID" value="AET6Gv20982600"/>
</dbReference>
<reference evidence="2" key="3">
    <citation type="journal article" date="2017" name="Nature">
        <title>Genome sequence of the progenitor of the wheat D genome Aegilops tauschii.</title>
        <authorList>
            <person name="Luo M.C."/>
            <person name="Gu Y.Q."/>
            <person name="Puiu D."/>
            <person name="Wang H."/>
            <person name="Twardziok S.O."/>
            <person name="Deal K.R."/>
            <person name="Huo N."/>
            <person name="Zhu T."/>
            <person name="Wang L."/>
            <person name="Wang Y."/>
            <person name="McGuire P.E."/>
            <person name="Liu S."/>
            <person name="Long H."/>
            <person name="Ramasamy R.K."/>
            <person name="Rodriguez J.C."/>
            <person name="Van S.L."/>
            <person name="Yuan L."/>
            <person name="Wang Z."/>
            <person name="Xia Z."/>
            <person name="Xiao L."/>
            <person name="Anderson O.D."/>
            <person name="Ouyang S."/>
            <person name="Liang Y."/>
            <person name="Zimin A.V."/>
            <person name="Pertea G."/>
            <person name="Qi P."/>
            <person name="Bennetzen J.L."/>
            <person name="Dai X."/>
            <person name="Dawson M.W."/>
            <person name="Muller H.G."/>
            <person name="Kugler K."/>
            <person name="Rivarola-Duarte L."/>
            <person name="Spannagl M."/>
            <person name="Mayer K.F.X."/>
            <person name="Lu F.H."/>
            <person name="Bevan M.W."/>
            <person name="Leroy P."/>
            <person name="Li P."/>
            <person name="You F.M."/>
            <person name="Sun Q."/>
            <person name="Liu Z."/>
            <person name="Lyons E."/>
            <person name="Wicker T."/>
            <person name="Salzberg S.L."/>
            <person name="Devos K.M."/>
            <person name="Dvorak J."/>
        </authorList>
    </citation>
    <scope>NUCLEOTIDE SEQUENCE [LARGE SCALE GENOMIC DNA]</scope>
    <source>
        <strain evidence="2">cv. AL8/78</strain>
    </source>
</reference>
<organism evidence="2 3">
    <name type="scientific">Aegilops tauschii subsp. strangulata</name>
    <name type="common">Goatgrass</name>
    <dbReference type="NCBI Taxonomy" id="200361"/>
    <lineage>
        <taxon>Eukaryota</taxon>
        <taxon>Viridiplantae</taxon>
        <taxon>Streptophyta</taxon>
        <taxon>Embryophyta</taxon>
        <taxon>Tracheophyta</taxon>
        <taxon>Spermatophyta</taxon>
        <taxon>Magnoliopsida</taxon>
        <taxon>Liliopsida</taxon>
        <taxon>Poales</taxon>
        <taxon>Poaceae</taxon>
        <taxon>BOP clade</taxon>
        <taxon>Pooideae</taxon>
        <taxon>Triticodae</taxon>
        <taxon>Triticeae</taxon>
        <taxon>Triticinae</taxon>
        <taxon>Aegilops</taxon>
    </lineage>
</organism>
<evidence type="ECO:0000256" key="1">
    <source>
        <dbReference type="SAM" id="MobiDB-lite"/>
    </source>
</evidence>
<protein>
    <submittedName>
        <fullName evidence="2">Uncharacterized protein</fullName>
    </submittedName>
</protein>
<sequence length="185" mass="21295">MHIGVAVRPASPLLPRNRNAPSPPPPRAPHGWFRSDLCRSLSLPPNRWRRLDLIIRWFLNVLQVRLERSAVPLPPLAITDEEPAGMSRRKQLRRGDRQLPTDRPAHTRRTRPVDIREVTADAIVMAAEVSFDEVMPNARTERQLRRRRRIQKSGHYGDAVIIYPLTEIETEFLSGIEAVQDQEEV</sequence>
<keyword evidence="3" id="KW-1185">Reference proteome</keyword>
<proteinExistence type="predicted"/>
<name>A0A453Q5D4_AEGTS</name>
<evidence type="ECO:0000313" key="3">
    <source>
        <dbReference type="Proteomes" id="UP000015105"/>
    </source>
</evidence>
<evidence type="ECO:0000313" key="2">
    <source>
        <dbReference type="EnsemblPlants" id="AET6Gv20982600.3"/>
    </source>
</evidence>
<reference evidence="2" key="5">
    <citation type="journal article" date="2021" name="G3 (Bethesda)">
        <title>Aegilops tauschii genome assembly Aet v5.0 features greater sequence contiguity and improved annotation.</title>
        <authorList>
            <person name="Wang L."/>
            <person name="Zhu T."/>
            <person name="Rodriguez J.C."/>
            <person name="Deal K.R."/>
            <person name="Dubcovsky J."/>
            <person name="McGuire P.E."/>
            <person name="Lux T."/>
            <person name="Spannagl M."/>
            <person name="Mayer K.F.X."/>
            <person name="Baldrich P."/>
            <person name="Meyers B.C."/>
            <person name="Huo N."/>
            <person name="Gu Y.Q."/>
            <person name="Zhou H."/>
            <person name="Devos K.M."/>
            <person name="Bennetzen J.L."/>
            <person name="Unver T."/>
            <person name="Budak H."/>
            <person name="Gulick P.J."/>
            <person name="Galiba G."/>
            <person name="Kalapos B."/>
            <person name="Nelson D.R."/>
            <person name="Li P."/>
            <person name="You F.M."/>
            <person name="Luo M.C."/>
            <person name="Dvorak J."/>
        </authorList>
    </citation>
    <scope>NUCLEOTIDE SEQUENCE [LARGE SCALE GENOMIC DNA]</scope>
    <source>
        <strain evidence="2">cv. AL8/78</strain>
    </source>
</reference>
<reference evidence="3" key="2">
    <citation type="journal article" date="2017" name="Nat. Plants">
        <title>The Aegilops tauschii genome reveals multiple impacts of transposons.</title>
        <authorList>
            <person name="Zhao G."/>
            <person name="Zou C."/>
            <person name="Li K."/>
            <person name="Wang K."/>
            <person name="Li T."/>
            <person name="Gao L."/>
            <person name="Zhang X."/>
            <person name="Wang H."/>
            <person name="Yang Z."/>
            <person name="Liu X."/>
            <person name="Jiang W."/>
            <person name="Mao L."/>
            <person name="Kong X."/>
            <person name="Jiao Y."/>
            <person name="Jia J."/>
        </authorList>
    </citation>
    <scope>NUCLEOTIDE SEQUENCE [LARGE SCALE GENOMIC DNA]</scope>
    <source>
        <strain evidence="3">cv. AL8/78</strain>
    </source>
</reference>
<dbReference type="EnsemblPlants" id="AET6Gv20982600.3">
    <property type="protein sequence ID" value="AET6Gv20982600.3"/>
    <property type="gene ID" value="AET6Gv20982600"/>
</dbReference>
<feature type="region of interest" description="Disordered" evidence="1">
    <location>
        <begin position="77"/>
        <end position="109"/>
    </location>
</feature>